<feature type="domain" description="Terminase large subunit GpA endonuclease" evidence="2">
    <location>
        <begin position="300"/>
        <end position="576"/>
    </location>
</feature>
<evidence type="ECO:0000259" key="2">
    <source>
        <dbReference type="Pfam" id="PF20454"/>
    </source>
</evidence>
<dbReference type="PANTHER" id="PTHR34413">
    <property type="entry name" value="PROPHAGE TAIL FIBER ASSEMBLY PROTEIN HOMOLOG TFAE-RELATED-RELATED"/>
    <property type="match status" value="1"/>
</dbReference>
<dbReference type="InterPro" id="IPR051220">
    <property type="entry name" value="TFA_Chaperone"/>
</dbReference>
<dbReference type="GO" id="GO:0004519">
    <property type="term" value="F:endonuclease activity"/>
    <property type="evidence" value="ECO:0007669"/>
    <property type="project" value="InterPro"/>
</dbReference>
<feature type="domain" description="Phage terminase large subunit GpA ATPase" evidence="1">
    <location>
        <begin position="40"/>
        <end position="280"/>
    </location>
</feature>
<dbReference type="Proteomes" id="UP000190811">
    <property type="component" value="Chromosome"/>
</dbReference>
<dbReference type="InterPro" id="IPR046453">
    <property type="entry name" value="GpA_ATPase"/>
</dbReference>
<dbReference type="HAMAP" id="MF_04144">
    <property type="entry name" value="TERL_LAMBDA"/>
    <property type="match status" value="1"/>
</dbReference>
<sequence>MIDTVIKEVFLIANEARKPDPPYTVSQWADKNRYLNTVASAEPGLWRTKRTPYLREIMDNLSSYVPVETTVVMKGAQIGMSEAALNFCGYAIHHSPGPALYVMPTVDLAKRVSKNRLDPMIEASPALSERISPARARDKGNTMFSKEFDGGTLMLTGANSAASLRSMPVRYLVLDEVDAYPLSVDRDGDPLTLAEERTSSFVKRKIFKLSTPTHRDISRIAQDFVLGDQRYYNVPCDGCGTLQPIVWSQIKWPKGAPEKAVFVCAHCGHEHAEHRKEDLLSEERGACWIPTQEPSEPGLRSYHISALYSPWRTWKECVRKFLKVKNDPARLQAFVNTVLGEPWEDKSGEVIDPDSLYAQREDYPLAPAQVVLLTAGIDVQNDRLELEVVGWGRDEESWNIDYQVLPGNPSSLDVWDQLDEYLQKRWPHPGFKDGIQIAAACIDTGGNHTQDVYNYVRPREGKRIWGIKGQAGPRPVWPRRPSKNNKGQINLYIVGVDSAKNTITSRFKNSGPEASGAGATHFHKNLDREYFEQLTAEKKVVKYFKGHQRMEWHKSDTARNEALDCRVYAYAALQGLILAGLNLNKEVDILEERLKNIESPSTDSYYPKRLKPEPEKQFIRTSISAYMQGNREQFMYEKSNQVNWKYERLAQLKKRREQLENALYSGAQSVRHGDKQVNHRSTEDIRKALTMLAEEIAILEGYKPLYPFYSFYLNTSRGY</sequence>
<dbReference type="InterPro" id="IPR027417">
    <property type="entry name" value="P-loop_NTPase"/>
</dbReference>
<dbReference type="Pfam" id="PF05876">
    <property type="entry name" value="GpA_ATPase"/>
    <property type="match status" value="1"/>
</dbReference>
<dbReference type="GO" id="GO:0005524">
    <property type="term" value="F:ATP binding"/>
    <property type="evidence" value="ECO:0007669"/>
    <property type="project" value="InterPro"/>
</dbReference>
<dbReference type="AlphaFoldDB" id="A0A1S6XRH5"/>
<dbReference type="InterPro" id="IPR046454">
    <property type="entry name" value="GpA_endonuclease"/>
</dbReference>
<evidence type="ECO:0000313" key="3">
    <source>
        <dbReference type="EMBL" id="AQX31166.1"/>
    </source>
</evidence>
<dbReference type="Gene3D" id="3.40.50.300">
    <property type="entry name" value="P-loop containing nucleotide triphosphate hydrolases"/>
    <property type="match status" value="1"/>
</dbReference>
<dbReference type="EMBL" id="CP019789">
    <property type="protein sequence ID" value="AQX31166.1"/>
    <property type="molecule type" value="Genomic_DNA"/>
</dbReference>
<organism evidence="3 4">
    <name type="scientific">Bartonella schoenbuchensis (strain DSM 13525 / NCTC 13165 / R1)</name>
    <dbReference type="NCBI Taxonomy" id="687861"/>
    <lineage>
        <taxon>Bacteria</taxon>
        <taxon>Pseudomonadati</taxon>
        <taxon>Pseudomonadota</taxon>
        <taxon>Alphaproteobacteria</taxon>
        <taxon>Hyphomicrobiales</taxon>
        <taxon>Bartonellaceae</taxon>
        <taxon>Bartonella</taxon>
    </lineage>
</organism>
<dbReference type="STRING" id="687861.BscR1v2_012520"/>
<protein>
    <submittedName>
        <fullName evidence="3">Phage terminase, large subunit GpA</fullName>
    </submittedName>
</protein>
<gene>
    <name evidence="3" type="ORF">BscR1v2_012520</name>
</gene>
<dbReference type="NCBIfam" id="NF047331">
    <property type="entry name" value="phage_HTJ"/>
    <property type="match status" value="1"/>
</dbReference>
<dbReference type="InterPro" id="IPR008866">
    <property type="entry name" value="Phage_lambda_GpA-like"/>
</dbReference>
<dbReference type="RefSeq" id="WP_236828989.1">
    <property type="nucleotide sequence ID" value="NZ_CP019789.1"/>
</dbReference>
<evidence type="ECO:0000313" key="4">
    <source>
        <dbReference type="Proteomes" id="UP000190811"/>
    </source>
</evidence>
<reference evidence="4" key="1">
    <citation type="journal article" date="2017" name="Genome Biol. Evol.">
        <title>Evolutionary Dynamics of Pathoadaptation Revealed by Three Independent Acquisitions of the VirB/D4 Type IV Secretion System in Bartonella.</title>
        <authorList>
            <person name="Harms A."/>
            <person name="Segers F.H."/>
            <person name="Quebatte M."/>
            <person name="Mistl C."/>
            <person name="Manfredi P."/>
            <person name="Korner J."/>
            <person name="Chomel B.B."/>
            <person name="Kosoy M."/>
            <person name="Maruyama S."/>
            <person name="Engel P."/>
            <person name="Dehio C."/>
        </authorList>
    </citation>
    <scope>NUCLEOTIDE SEQUENCE [LARGE SCALE GENOMIC DNA]</scope>
    <source>
        <strain evidence="4">R1</strain>
    </source>
</reference>
<proteinExistence type="inferred from homology"/>
<dbReference type="GO" id="GO:0016887">
    <property type="term" value="F:ATP hydrolysis activity"/>
    <property type="evidence" value="ECO:0007669"/>
    <property type="project" value="InterPro"/>
</dbReference>
<evidence type="ECO:0000259" key="1">
    <source>
        <dbReference type="Pfam" id="PF05876"/>
    </source>
</evidence>
<dbReference type="Pfam" id="PF20454">
    <property type="entry name" value="GpA_nuclease"/>
    <property type="match status" value="1"/>
</dbReference>
<name>A0A1S6XRH5_BARSR</name>
<dbReference type="PANTHER" id="PTHR34413:SF2">
    <property type="entry name" value="PROPHAGE TAIL FIBER ASSEMBLY PROTEIN HOMOLOG TFAE-RELATED"/>
    <property type="match status" value="1"/>
</dbReference>
<accession>A0A1S6XRH5</accession>